<dbReference type="Pfam" id="PF13560">
    <property type="entry name" value="HTH_31"/>
    <property type="match status" value="1"/>
</dbReference>
<evidence type="ECO:0000313" key="3">
    <source>
        <dbReference type="Proteomes" id="UP000597613"/>
    </source>
</evidence>
<dbReference type="InterPro" id="IPR001387">
    <property type="entry name" value="Cro/C1-type_HTH"/>
</dbReference>
<dbReference type="Gene3D" id="1.10.260.40">
    <property type="entry name" value="lambda repressor-like DNA-binding domains"/>
    <property type="match status" value="1"/>
</dbReference>
<evidence type="ECO:0000259" key="1">
    <source>
        <dbReference type="PROSITE" id="PS50943"/>
    </source>
</evidence>
<dbReference type="SUPFAM" id="SSF47413">
    <property type="entry name" value="lambda repressor-like DNA-binding domains"/>
    <property type="match status" value="1"/>
</dbReference>
<sequence>MVLFGNTGQITAWTSFCAILLREARAERGLHQAQVADALGQTASAWTKVEAGKSPLQFETLFRVCSYLGTQPSTVMGVAERYGMIFQQNGWAVLFNQSNSLEQDHLFTLAQAYWASPGGKTSAPSVFNFTSILSGPTYNPNGTVNIAPVFQYALDLNFREWQDNYEPLALNIGGNVNLTDRRN</sequence>
<organism evidence="2 3">
    <name type="scientific">Sphingomonas albertensis</name>
    <dbReference type="NCBI Taxonomy" id="2762591"/>
    <lineage>
        <taxon>Bacteria</taxon>
        <taxon>Pseudomonadati</taxon>
        <taxon>Pseudomonadota</taxon>
        <taxon>Alphaproteobacteria</taxon>
        <taxon>Sphingomonadales</taxon>
        <taxon>Sphingomonadaceae</taxon>
        <taxon>Sphingomonas</taxon>
    </lineage>
</organism>
<dbReference type="SMART" id="SM00530">
    <property type="entry name" value="HTH_XRE"/>
    <property type="match status" value="1"/>
</dbReference>
<accession>A0ABR7AN37</accession>
<dbReference type="CDD" id="cd00093">
    <property type="entry name" value="HTH_XRE"/>
    <property type="match status" value="1"/>
</dbReference>
<evidence type="ECO:0000313" key="2">
    <source>
        <dbReference type="EMBL" id="MBC3941863.1"/>
    </source>
</evidence>
<reference evidence="2 3" key="1">
    <citation type="submission" date="2020-08" db="EMBL/GenBank/DDBJ databases">
        <title>Putative novel bacterial strains isolated from necrotic wheat leaf tissues caused by Xanthomonas translucens.</title>
        <authorList>
            <person name="Tambong J.T."/>
        </authorList>
    </citation>
    <scope>NUCLEOTIDE SEQUENCE [LARGE SCALE GENOMIC DNA]</scope>
    <source>
        <strain evidence="3">DOAB 1063</strain>
    </source>
</reference>
<name>A0ABR7AN37_9SPHN</name>
<keyword evidence="3" id="KW-1185">Reference proteome</keyword>
<dbReference type="EMBL" id="JACONT010000017">
    <property type="protein sequence ID" value="MBC3941863.1"/>
    <property type="molecule type" value="Genomic_DNA"/>
</dbReference>
<feature type="domain" description="HTH cro/C1-type" evidence="1">
    <location>
        <begin position="21"/>
        <end position="75"/>
    </location>
</feature>
<dbReference type="PROSITE" id="PS50943">
    <property type="entry name" value="HTH_CROC1"/>
    <property type="match status" value="1"/>
</dbReference>
<protein>
    <submittedName>
        <fullName evidence="2">Helix-turn-helix transcriptional regulator</fullName>
    </submittedName>
</protein>
<comment type="caution">
    <text evidence="2">The sequence shown here is derived from an EMBL/GenBank/DDBJ whole genome shotgun (WGS) entry which is preliminary data.</text>
</comment>
<dbReference type="InterPro" id="IPR010982">
    <property type="entry name" value="Lambda_DNA-bd_dom_sf"/>
</dbReference>
<proteinExistence type="predicted"/>
<gene>
    <name evidence="2" type="ORF">H8S47_09230</name>
</gene>
<dbReference type="Proteomes" id="UP000597613">
    <property type="component" value="Unassembled WGS sequence"/>
</dbReference>